<evidence type="ECO:0000256" key="6">
    <source>
        <dbReference type="ARBA" id="ARBA00022960"/>
    </source>
</evidence>
<keyword evidence="6 9" id="KW-0133">Cell shape</keyword>
<feature type="active site" description="Nucleophile" evidence="9">
    <location>
        <position position="425"/>
    </location>
</feature>
<accession>A0AA95JDW9</accession>
<feature type="region of interest" description="Disordered" evidence="10">
    <location>
        <begin position="386"/>
        <end position="406"/>
    </location>
</feature>
<evidence type="ECO:0000313" key="13">
    <source>
        <dbReference type="EMBL" id="WEK55432.1"/>
    </source>
</evidence>
<keyword evidence="11" id="KW-0812">Transmembrane</keyword>
<organism evidence="13 14">
    <name type="scientific">Candidatus Cohnella colombiensis</name>
    <dbReference type="NCBI Taxonomy" id="3121368"/>
    <lineage>
        <taxon>Bacteria</taxon>
        <taxon>Bacillati</taxon>
        <taxon>Bacillota</taxon>
        <taxon>Bacilli</taxon>
        <taxon>Bacillales</taxon>
        <taxon>Paenibacillaceae</taxon>
        <taxon>Cohnella</taxon>
    </lineage>
</organism>
<proteinExistence type="inferred from homology"/>
<dbReference type="Pfam" id="PF03734">
    <property type="entry name" value="YkuD"/>
    <property type="match status" value="1"/>
</dbReference>
<protein>
    <submittedName>
        <fullName evidence="13">L,D-transpeptidase</fullName>
    </submittedName>
</protein>
<dbReference type="GO" id="GO:0018104">
    <property type="term" value="P:peptidoglycan-protein cross-linking"/>
    <property type="evidence" value="ECO:0007669"/>
    <property type="project" value="TreeGrafter"/>
</dbReference>
<evidence type="ECO:0000313" key="14">
    <source>
        <dbReference type="Proteomes" id="UP001178662"/>
    </source>
</evidence>
<dbReference type="Proteomes" id="UP001178662">
    <property type="component" value="Chromosome"/>
</dbReference>
<evidence type="ECO:0000256" key="7">
    <source>
        <dbReference type="ARBA" id="ARBA00022984"/>
    </source>
</evidence>
<dbReference type="PANTHER" id="PTHR30582:SF24">
    <property type="entry name" value="L,D-TRANSPEPTIDASE ERFK_SRFK-RELATED"/>
    <property type="match status" value="1"/>
</dbReference>
<dbReference type="EMBL" id="CP119317">
    <property type="protein sequence ID" value="WEK55432.1"/>
    <property type="molecule type" value="Genomic_DNA"/>
</dbReference>
<keyword evidence="11" id="KW-1133">Transmembrane helix</keyword>
<dbReference type="CDD" id="cd16913">
    <property type="entry name" value="YkuD_like"/>
    <property type="match status" value="1"/>
</dbReference>
<dbReference type="InterPro" id="IPR038063">
    <property type="entry name" value="Transpep_catalytic_dom"/>
</dbReference>
<dbReference type="InterPro" id="IPR050979">
    <property type="entry name" value="LD-transpeptidase"/>
</dbReference>
<comment type="pathway">
    <text evidence="1 9">Cell wall biogenesis; peptidoglycan biosynthesis.</text>
</comment>
<evidence type="ECO:0000256" key="10">
    <source>
        <dbReference type="SAM" id="MobiDB-lite"/>
    </source>
</evidence>
<dbReference type="GO" id="GO:0005576">
    <property type="term" value="C:extracellular region"/>
    <property type="evidence" value="ECO:0007669"/>
    <property type="project" value="TreeGrafter"/>
</dbReference>
<keyword evidence="11" id="KW-0472">Membrane</keyword>
<feature type="active site" description="Proton donor/acceptor" evidence="9">
    <location>
        <position position="409"/>
    </location>
</feature>
<dbReference type="InterPro" id="IPR005490">
    <property type="entry name" value="LD_TPept_cat_dom"/>
</dbReference>
<sequence>MSREKRIEEQIQHFYENVPNVDDALPLKDYLLKHEDSRMAWYLLGKQYERSNDDAKATYCFGQAGEIYTAFEGKPAPELPKPTVKPRRKLRIGLLWFGVITGLLVAVGLVIYTLHHEGQKLANDAPNDSQSRIPASSVNTSISSQVVELTSSPRVIAAVGNTRAQAFAELGNMLQHSESTAPQLMVIGASLGKWNDWLKSGKPIAAVYTEQSAGVSAIRWYDPRWCDCMPQDASEAQQAVREWKPLQEAKAVLQSAFLHYREQTGSWPTEPVDLNDSYPMNTIAGWNDEMTAWFDEMSTTISEQIKAEPDPTTLWPLDSGSVDGLAAPAGMFGEMMEQPLEVIVDKGNHRLAVVSGTIILRNYEVGLGGNRTPKGEFVITEKVREPNGSTTSEYGSRGMTLSNGRYGIHGTNQPNSLGKDESLGCVRMSQEDLEELFDLVSLGTKVTIVEEGLPTELRVPQERFKLSNTKNETNPHKVYNWLN</sequence>
<dbReference type="PANTHER" id="PTHR30582">
    <property type="entry name" value="L,D-TRANSPEPTIDASE"/>
    <property type="match status" value="1"/>
</dbReference>
<feature type="domain" description="L,D-TPase catalytic" evidence="12">
    <location>
        <begin position="340"/>
        <end position="449"/>
    </location>
</feature>
<keyword evidence="7 9" id="KW-0573">Peptidoglycan synthesis</keyword>
<evidence type="ECO:0000256" key="3">
    <source>
        <dbReference type="ARBA" id="ARBA00022676"/>
    </source>
</evidence>
<evidence type="ECO:0000256" key="9">
    <source>
        <dbReference type="PROSITE-ProRule" id="PRU01373"/>
    </source>
</evidence>
<dbReference type="GO" id="GO:0071972">
    <property type="term" value="F:peptidoglycan L,D-transpeptidase activity"/>
    <property type="evidence" value="ECO:0007669"/>
    <property type="project" value="TreeGrafter"/>
</dbReference>
<comment type="similarity">
    <text evidence="2">Belongs to the YkuD family.</text>
</comment>
<dbReference type="GO" id="GO:0008360">
    <property type="term" value="P:regulation of cell shape"/>
    <property type="evidence" value="ECO:0007669"/>
    <property type="project" value="UniProtKB-UniRule"/>
</dbReference>
<keyword evidence="14" id="KW-1185">Reference proteome</keyword>
<dbReference type="SUPFAM" id="SSF141523">
    <property type="entry name" value="L,D-transpeptidase catalytic domain-like"/>
    <property type="match status" value="1"/>
</dbReference>
<evidence type="ECO:0000259" key="12">
    <source>
        <dbReference type="PROSITE" id="PS52029"/>
    </source>
</evidence>
<evidence type="ECO:0000256" key="11">
    <source>
        <dbReference type="SAM" id="Phobius"/>
    </source>
</evidence>
<dbReference type="AlphaFoldDB" id="A0AA95JDW9"/>
<dbReference type="GO" id="GO:0071555">
    <property type="term" value="P:cell wall organization"/>
    <property type="evidence" value="ECO:0007669"/>
    <property type="project" value="UniProtKB-UniRule"/>
</dbReference>
<evidence type="ECO:0000256" key="1">
    <source>
        <dbReference type="ARBA" id="ARBA00004752"/>
    </source>
</evidence>
<reference evidence="13" key="1">
    <citation type="submission" date="2023-03" db="EMBL/GenBank/DDBJ databases">
        <title>Andean soil-derived lignocellulolytic bacterial consortium as a source of novel taxa and putative plastic-active enzymes.</title>
        <authorList>
            <person name="Diaz-Garcia L."/>
            <person name="Chuvochina M."/>
            <person name="Feuerriegel G."/>
            <person name="Bunk B."/>
            <person name="Sproer C."/>
            <person name="Streit W.R."/>
            <person name="Rodriguez L.M."/>
            <person name="Overmann J."/>
            <person name="Jimenez D.J."/>
        </authorList>
    </citation>
    <scope>NUCLEOTIDE SEQUENCE</scope>
    <source>
        <strain evidence="13">MAG 2441</strain>
    </source>
</reference>
<feature type="compositionally biased region" description="Polar residues" evidence="10">
    <location>
        <begin position="387"/>
        <end position="403"/>
    </location>
</feature>
<evidence type="ECO:0000256" key="4">
    <source>
        <dbReference type="ARBA" id="ARBA00022679"/>
    </source>
</evidence>
<evidence type="ECO:0000256" key="8">
    <source>
        <dbReference type="ARBA" id="ARBA00023316"/>
    </source>
</evidence>
<dbReference type="PROSITE" id="PS52029">
    <property type="entry name" value="LD_TPASE"/>
    <property type="match status" value="1"/>
</dbReference>
<keyword evidence="5" id="KW-0378">Hydrolase</keyword>
<keyword evidence="8 9" id="KW-0961">Cell wall biogenesis/degradation</keyword>
<dbReference type="Gene3D" id="2.40.440.10">
    <property type="entry name" value="L,D-transpeptidase catalytic domain-like"/>
    <property type="match status" value="1"/>
</dbReference>
<keyword evidence="3" id="KW-0328">Glycosyltransferase</keyword>
<evidence type="ECO:0000256" key="5">
    <source>
        <dbReference type="ARBA" id="ARBA00022801"/>
    </source>
</evidence>
<name>A0AA95JDW9_9BACL</name>
<evidence type="ECO:0000256" key="2">
    <source>
        <dbReference type="ARBA" id="ARBA00005992"/>
    </source>
</evidence>
<feature type="transmembrane region" description="Helical" evidence="11">
    <location>
        <begin position="94"/>
        <end position="114"/>
    </location>
</feature>
<gene>
    <name evidence="13" type="ORF">P0Y55_05075</name>
</gene>
<keyword evidence="4" id="KW-0808">Transferase</keyword>
<dbReference type="GO" id="GO:0016757">
    <property type="term" value="F:glycosyltransferase activity"/>
    <property type="evidence" value="ECO:0007669"/>
    <property type="project" value="UniProtKB-KW"/>
</dbReference>